<feature type="domain" description="RagB/SusD" evidence="6">
    <location>
        <begin position="340"/>
        <end position="484"/>
    </location>
</feature>
<comment type="caution">
    <text evidence="8">The sequence shown here is derived from an EMBL/GenBank/DDBJ whole genome shotgun (WGS) entry which is preliminary data.</text>
</comment>
<dbReference type="SUPFAM" id="SSF48452">
    <property type="entry name" value="TPR-like"/>
    <property type="match status" value="1"/>
</dbReference>
<evidence type="ECO:0000259" key="7">
    <source>
        <dbReference type="Pfam" id="PF14322"/>
    </source>
</evidence>
<organism evidence="8 9">
    <name type="scientific">Pseudobacter ginsenosidimutans</name>
    <dbReference type="NCBI Taxonomy" id="661488"/>
    <lineage>
        <taxon>Bacteria</taxon>
        <taxon>Pseudomonadati</taxon>
        <taxon>Bacteroidota</taxon>
        <taxon>Chitinophagia</taxon>
        <taxon>Chitinophagales</taxon>
        <taxon>Chitinophagaceae</taxon>
        <taxon>Pseudobacter</taxon>
    </lineage>
</organism>
<dbReference type="RefSeq" id="WP_130540507.1">
    <property type="nucleotide sequence ID" value="NZ_CP042431.1"/>
</dbReference>
<dbReference type="EMBL" id="SGXA01000001">
    <property type="protein sequence ID" value="RZS76193.1"/>
    <property type="molecule type" value="Genomic_DNA"/>
</dbReference>
<dbReference type="Proteomes" id="UP000293874">
    <property type="component" value="Unassembled WGS sequence"/>
</dbReference>
<evidence type="ECO:0000256" key="1">
    <source>
        <dbReference type="ARBA" id="ARBA00004442"/>
    </source>
</evidence>
<accession>A0A4Q7N566</accession>
<sequence>MLKKKFYLIYAAAILICITGCKKLLEIAPPINTVTTGELFSDSKQAEWAVAGLYSKMIHGLNLDLMNIGSSAFAAGLSTISGGLSSDEYRVVTSSNIEDLATNNNKLTLAIMGKSKAIWVTAYKLVYDANAVLEGLSGNSASNIPDSIRNQLRGETLVLRAFAYFYLVNFFGDLPLALTTDFNKTNRLSRSPVPKVFEQIKADLITAKPMLAADLSVGKGEKVRVNRWVAEALLARVYLYTGEYDKAIASATEVIGQTALFSIEFNIDNVFLKESPEAIFQLKPASENLNIGNRIPEAVEYNIPPGVPDPTWIPRYSLTNELMNAFETGDKRKSSWTVQKLSWHMPWKYKNGGFGAGAQTEYYTVIRLAEMYLVRAEAAVLLSPGGKDNAISDLNVLRGRADLDNLDQSLTAEQVKEAIAQERRVELFGEWAHRWFDLKRTGKAGAVLAAMANKQPWWGDYQLLYPIPTDEIKVNAFLVQNPEYNSR</sequence>
<keyword evidence="3" id="KW-0732">Signal</keyword>
<dbReference type="OrthoDB" id="625727at2"/>
<dbReference type="AlphaFoldDB" id="A0A4Q7N566"/>
<comment type="subcellular location">
    <subcellularLocation>
        <location evidence="1">Cell outer membrane</location>
    </subcellularLocation>
</comment>
<dbReference type="InterPro" id="IPR033985">
    <property type="entry name" value="SusD-like_N"/>
</dbReference>
<keyword evidence="4" id="KW-0472">Membrane</keyword>
<evidence type="ECO:0000256" key="5">
    <source>
        <dbReference type="ARBA" id="ARBA00023237"/>
    </source>
</evidence>
<dbReference type="Pfam" id="PF07980">
    <property type="entry name" value="SusD_RagB"/>
    <property type="match status" value="1"/>
</dbReference>
<dbReference type="Pfam" id="PF14322">
    <property type="entry name" value="SusD-like_3"/>
    <property type="match status" value="1"/>
</dbReference>
<dbReference type="Gene3D" id="1.25.40.390">
    <property type="match status" value="1"/>
</dbReference>
<reference evidence="8 9" key="1">
    <citation type="submission" date="2019-02" db="EMBL/GenBank/DDBJ databases">
        <title>Genomic Encyclopedia of Type Strains, Phase IV (KMG-IV): sequencing the most valuable type-strain genomes for metagenomic binning, comparative biology and taxonomic classification.</title>
        <authorList>
            <person name="Goeker M."/>
        </authorList>
    </citation>
    <scope>NUCLEOTIDE SEQUENCE [LARGE SCALE GENOMIC DNA]</scope>
    <source>
        <strain evidence="8 9">DSM 18116</strain>
    </source>
</reference>
<proteinExistence type="inferred from homology"/>
<protein>
    <submittedName>
        <fullName evidence="8">Putative outer membrane starch-binding protein</fullName>
    </submittedName>
</protein>
<evidence type="ECO:0000256" key="3">
    <source>
        <dbReference type="ARBA" id="ARBA00022729"/>
    </source>
</evidence>
<name>A0A4Q7N566_9BACT</name>
<keyword evidence="5" id="KW-0998">Cell outer membrane</keyword>
<dbReference type="InterPro" id="IPR012944">
    <property type="entry name" value="SusD_RagB_dom"/>
</dbReference>
<dbReference type="GO" id="GO:0009279">
    <property type="term" value="C:cell outer membrane"/>
    <property type="evidence" value="ECO:0007669"/>
    <property type="project" value="UniProtKB-SubCell"/>
</dbReference>
<evidence type="ECO:0000256" key="4">
    <source>
        <dbReference type="ARBA" id="ARBA00023136"/>
    </source>
</evidence>
<comment type="similarity">
    <text evidence="2">Belongs to the SusD family.</text>
</comment>
<gene>
    <name evidence="8" type="ORF">EV199_2072</name>
</gene>
<dbReference type="CDD" id="cd08977">
    <property type="entry name" value="SusD"/>
    <property type="match status" value="1"/>
</dbReference>
<feature type="domain" description="SusD-like N-terminal" evidence="7">
    <location>
        <begin position="104"/>
        <end position="239"/>
    </location>
</feature>
<evidence type="ECO:0000259" key="6">
    <source>
        <dbReference type="Pfam" id="PF07980"/>
    </source>
</evidence>
<dbReference type="InterPro" id="IPR011990">
    <property type="entry name" value="TPR-like_helical_dom_sf"/>
</dbReference>
<evidence type="ECO:0000256" key="2">
    <source>
        <dbReference type="ARBA" id="ARBA00006275"/>
    </source>
</evidence>
<keyword evidence="9" id="KW-1185">Reference proteome</keyword>
<evidence type="ECO:0000313" key="9">
    <source>
        <dbReference type="Proteomes" id="UP000293874"/>
    </source>
</evidence>
<evidence type="ECO:0000313" key="8">
    <source>
        <dbReference type="EMBL" id="RZS76193.1"/>
    </source>
</evidence>